<dbReference type="PANTHER" id="PTHR15350">
    <property type="entry name" value="COP9 SIGNALOSOME COMPLEX SUBUNIT 7/DENDRITIC CELL PROTEIN GA17"/>
    <property type="match status" value="1"/>
</dbReference>
<evidence type="ECO:0008006" key="4">
    <source>
        <dbReference type="Google" id="ProtNLM"/>
    </source>
</evidence>
<dbReference type="OrthoDB" id="10265275at2759"/>
<dbReference type="EMBL" id="JACGCI010000062">
    <property type="protein sequence ID" value="KAF6749487.1"/>
    <property type="molecule type" value="Genomic_DNA"/>
</dbReference>
<reference evidence="2 3" key="1">
    <citation type="submission" date="2020-07" db="EMBL/GenBank/DDBJ databases">
        <title>Comparative genomics of pyrophilous fungi reveals a link between fire events and developmental genes.</title>
        <authorList>
            <consortium name="DOE Joint Genome Institute"/>
            <person name="Steindorff A.S."/>
            <person name="Carver A."/>
            <person name="Calhoun S."/>
            <person name="Stillman K."/>
            <person name="Liu H."/>
            <person name="Lipzen A."/>
            <person name="Pangilinan J."/>
            <person name="Labutti K."/>
            <person name="Bruns T.D."/>
            <person name="Grigoriev I.V."/>
        </authorList>
    </citation>
    <scope>NUCLEOTIDE SEQUENCE [LARGE SCALE GENOMIC DNA]</scope>
    <source>
        <strain evidence="2 3">CBS 144469</strain>
    </source>
</reference>
<evidence type="ECO:0000256" key="1">
    <source>
        <dbReference type="ARBA" id="ARBA00022790"/>
    </source>
</evidence>
<dbReference type="Pfam" id="PF22061">
    <property type="entry name" value="CSN7_HB_subdom"/>
    <property type="match status" value="1"/>
</dbReference>
<dbReference type="InterPro" id="IPR045237">
    <property type="entry name" value="COPS7/eIF3m"/>
</dbReference>
<dbReference type="GO" id="GO:0008180">
    <property type="term" value="C:COP9 signalosome"/>
    <property type="evidence" value="ECO:0007669"/>
    <property type="project" value="UniProtKB-KW"/>
</dbReference>
<dbReference type="Proteomes" id="UP000521943">
    <property type="component" value="Unassembled WGS sequence"/>
</dbReference>
<sequence>MAKSVKDAAAAKLIQDATSAPGVLVFSELLELSYTQEPLNNAQITKLKPLSIVSLASERRILPYPLLLALLDMPNVCELIHATYQDIIRGKLDQKEEQLEVEYTMGRDAEPGKVDELLEALRSW</sequence>
<protein>
    <recommendedName>
        <fullName evidence="4">PCI domain-containing protein</fullName>
    </recommendedName>
</protein>
<keyword evidence="3" id="KW-1185">Reference proteome</keyword>
<proteinExistence type="predicted"/>
<name>A0A8H6HNK3_9AGAR</name>
<dbReference type="AlphaFoldDB" id="A0A8H6HNK3"/>
<keyword evidence="1" id="KW-0736">Signalosome</keyword>
<accession>A0A8H6HNK3</accession>
<organism evidence="2 3">
    <name type="scientific">Ephemerocybe angulata</name>
    <dbReference type="NCBI Taxonomy" id="980116"/>
    <lineage>
        <taxon>Eukaryota</taxon>
        <taxon>Fungi</taxon>
        <taxon>Dikarya</taxon>
        <taxon>Basidiomycota</taxon>
        <taxon>Agaricomycotina</taxon>
        <taxon>Agaricomycetes</taxon>
        <taxon>Agaricomycetidae</taxon>
        <taxon>Agaricales</taxon>
        <taxon>Agaricineae</taxon>
        <taxon>Psathyrellaceae</taxon>
        <taxon>Ephemerocybe</taxon>
    </lineage>
</organism>
<evidence type="ECO:0000313" key="2">
    <source>
        <dbReference type="EMBL" id="KAF6749487.1"/>
    </source>
</evidence>
<dbReference type="PANTHER" id="PTHR15350:SF5">
    <property type="entry name" value="COP9 SIGNALOSOME COMPLEX SUBUNIT 7"/>
    <property type="match status" value="1"/>
</dbReference>
<evidence type="ECO:0000313" key="3">
    <source>
        <dbReference type="Proteomes" id="UP000521943"/>
    </source>
</evidence>
<gene>
    <name evidence="2" type="ORF">DFP72DRAFT_1073027</name>
</gene>
<comment type="caution">
    <text evidence="2">The sequence shown here is derived from an EMBL/GenBank/DDBJ whole genome shotgun (WGS) entry which is preliminary data.</text>
</comment>